<dbReference type="GO" id="GO:0016324">
    <property type="term" value="C:apical plasma membrane"/>
    <property type="evidence" value="ECO:0007669"/>
    <property type="project" value="TreeGrafter"/>
</dbReference>
<protein>
    <submittedName>
        <fullName evidence="4">Na(+)/H(+) exchange regulatory cofactor NHE-RF1</fullName>
    </submittedName>
</protein>
<feature type="compositionally biased region" description="Polar residues" evidence="2">
    <location>
        <begin position="367"/>
        <end position="379"/>
    </location>
</feature>
<dbReference type="InterPro" id="IPR015098">
    <property type="entry name" value="EBP50_C"/>
</dbReference>
<dbReference type="SUPFAM" id="SSF50156">
    <property type="entry name" value="PDZ domain-like"/>
    <property type="match status" value="2"/>
</dbReference>
<gene>
    <name evidence="4" type="primary">SLC9A3R1_1</name>
    <name evidence="4" type="ORF">N1851_005406</name>
</gene>
<comment type="caution">
    <text evidence="4">The sequence shown here is derived from an EMBL/GenBank/DDBJ whole genome shotgun (WGS) entry which is preliminary data.</text>
</comment>
<evidence type="ECO:0000313" key="5">
    <source>
        <dbReference type="Proteomes" id="UP001174136"/>
    </source>
</evidence>
<dbReference type="InterPro" id="IPR001478">
    <property type="entry name" value="PDZ"/>
</dbReference>
<dbReference type="SMART" id="SM00228">
    <property type="entry name" value="PDZ"/>
    <property type="match status" value="2"/>
</dbReference>
<dbReference type="GO" id="GO:0043495">
    <property type="term" value="F:protein-membrane adaptor activity"/>
    <property type="evidence" value="ECO:0007669"/>
    <property type="project" value="TreeGrafter"/>
</dbReference>
<dbReference type="InterPro" id="IPR051067">
    <property type="entry name" value="NHER"/>
</dbReference>
<dbReference type="CDD" id="cd06768">
    <property type="entry name" value="PDZ_NHERF-like"/>
    <property type="match status" value="2"/>
</dbReference>
<dbReference type="Pfam" id="PF09007">
    <property type="entry name" value="EBP50_C"/>
    <property type="match status" value="1"/>
</dbReference>
<dbReference type="GO" id="GO:0005102">
    <property type="term" value="F:signaling receptor binding"/>
    <property type="evidence" value="ECO:0007669"/>
    <property type="project" value="TreeGrafter"/>
</dbReference>
<feature type="compositionally biased region" description="Low complexity" evidence="2">
    <location>
        <begin position="143"/>
        <end position="162"/>
    </location>
</feature>
<name>A0AA47N750_MERPO</name>
<feature type="domain" description="PDZ" evidence="3">
    <location>
        <begin position="233"/>
        <end position="315"/>
    </location>
</feature>
<accession>A0AA47N750</accession>
<sequence length="462" mass="50568">MGSELRPRLCFLTKGRQGYGFHLHGERNRGGQLIRKIEPGSCADLSGLRPGDRVVEVNGHNVEHDTHHQVVDRIREVEHRTRLLVIDRDTDDYLHSRGLPCTEDLAAEMGTFSPRSTPCTSPLRRPNGPISPRELLRRWAKPAGAKPVGAKPAGAKPAGAAPSPTHSFRSCSSPRSIRTSRASVTSFSGTDAEPPKACWVKPLLLLLPLPLFQMPSECSSPTPPDAAVLVPRLCHLTKQGEEPGYGFNLHSDKLRPGQFVGSVDPGSAAERADVRKGDRLVQVNGMNIEGLRHSEVVALIQRGGKETRLLVVDLETDELFLRLRVVPNSSHIEEVSVDEPIRESPLLHPSPTADLPAADAPIINITVTDSPIKNSSPKPRTNGSSASHSSRSSTTQSEFSSSDMSIQVPDEDEKETLDPFLECGLRLSPTAAEAKEKAIAKRNKKRAPPMDWNRKYEIFSNF</sequence>
<keyword evidence="5" id="KW-1185">Reference proteome</keyword>
<feature type="domain" description="PDZ" evidence="3">
    <location>
        <begin position="9"/>
        <end position="89"/>
    </location>
</feature>
<evidence type="ECO:0000313" key="4">
    <source>
        <dbReference type="EMBL" id="KAK0152910.1"/>
    </source>
</evidence>
<evidence type="ECO:0000256" key="1">
    <source>
        <dbReference type="ARBA" id="ARBA00022737"/>
    </source>
</evidence>
<proteinExistence type="predicted"/>
<dbReference type="PROSITE" id="PS50106">
    <property type="entry name" value="PDZ"/>
    <property type="match status" value="2"/>
</dbReference>
<dbReference type="AlphaFoldDB" id="A0AA47N750"/>
<feature type="compositionally biased region" description="Low complexity" evidence="2">
    <location>
        <begin position="381"/>
        <end position="405"/>
    </location>
</feature>
<feature type="compositionally biased region" description="Polar residues" evidence="2">
    <location>
        <begin position="164"/>
        <end position="176"/>
    </location>
</feature>
<dbReference type="Gene3D" id="2.30.42.10">
    <property type="match status" value="2"/>
</dbReference>
<dbReference type="GO" id="GO:0072659">
    <property type="term" value="P:protein localization to plasma membrane"/>
    <property type="evidence" value="ECO:0007669"/>
    <property type="project" value="TreeGrafter"/>
</dbReference>
<organism evidence="4 5">
    <name type="scientific">Merluccius polli</name>
    <name type="common">Benguela hake</name>
    <name type="synonym">Merluccius cadenati</name>
    <dbReference type="NCBI Taxonomy" id="89951"/>
    <lineage>
        <taxon>Eukaryota</taxon>
        <taxon>Metazoa</taxon>
        <taxon>Chordata</taxon>
        <taxon>Craniata</taxon>
        <taxon>Vertebrata</taxon>
        <taxon>Euteleostomi</taxon>
        <taxon>Actinopterygii</taxon>
        <taxon>Neopterygii</taxon>
        <taxon>Teleostei</taxon>
        <taxon>Neoteleostei</taxon>
        <taxon>Acanthomorphata</taxon>
        <taxon>Zeiogadaria</taxon>
        <taxon>Gadariae</taxon>
        <taxon>Gadiformes</taxon>
        <taxon>Gadoidei</taxon>
        <taxon>Merlucciidae</taxon>
        <taxon>Merluccius</taxon>
    </lineage>
</organism>
<dbReference type="EMBL" id="JAOPHQ010000879">
    <property type="protein sequence ID" value="KAK0152910.1"/>
    <property type="molecule type" value="Genomic_DNA"/>
</dbReference>
<dbReference type="PANTHER" id="PTHR14191">
    <property type="entry name" value="PDZ DOMAIN CONTAINING PROTEIN"/>
    <property type="match status" value="1"/>
</dbReference>
<keyword evidence="1" id="KW-0677">Repeat</keyword>
<dbReference type="Pfam" id="PF00595">
    <property type="entry name" value="PDZ"/>
    <property type="match status" value="2"/>
</dbReference>
<reference evidence="4" key="1">
    <citation type="journal article" date="2023" name="Front. Mar. Sci.">
        <title>A new Merluccius polli reference genome to investigate the effects of global change in West African waters.</title>
        <authorList>
            <person name="Mateo J.L."/>
            <person name="Blanco-Fernandez C."/>
            <person name="Garcia-Vazquez E."/>
            <person name="Machado-Schiaffino G."/>
        </authorList>
    </citation>
    <scope>NUCLEOTIDE SEQUENCE</scope>
    <source>
        <strain evidence="4">C29</strain>
        <tissue evidence="4">Fin</tissue>
    </source>
</reference>
<evidence type="ECO:0000259" key="3">
    <source>
        <dbReference type="PROSITE" id="PS50106"/>
    </source>
</evidence>
<feature type="region of interest" description="Disordered" evidence="2">
    <location>
        <begin position="112"/>
        <end position="131"/>
    </location>
</feature>
<feature type="region of interest" description="Disordered" evidence="2">
    <location>
        <begin position="143"/>
        <end position="176"/>
    </location>
</feature>
<dbReference type="PANTHER" id="PTHR14191:SF4">
    <property type="entry name" value="NA(+)_H(+) EXCHANGE REGULATORY COFACTOR NHE-RF2"/>
    <property type="match status" value="1"/>
</dbReference>
<dbReference type="InterPro" id="IPR036034">
    <property type="entry name" value="PDZ_sf"/>
</dbReference>
<dbReference type="Proteomes" id="UP001174136">
    <property type="component" value="Unassembled WGS sequence"/>
</dbReference>
<evidence type="ECO:0000256" key="2">
    <source>
        <dbReference type="SAM" id="MobiDB-lite"/>
    </source>
</evidence>
<feature type="region of interest" description="Disordered" evidence="2">
    <location>
        <begin position="367"/>
        <end position="420"/>
    </location>
</feature>